<evidence type="ECO:0000313" key="9">
    <source>
        <dbReference type="EMBL" id="KAF5379402.1"/>
    </source>
</evidence>
<proteinExistence type="inferred from homology"/>
<dbReference type="EMBL" id="JAACJP010000016">
    <property type="protein sequence ID" value="KAF5379402.1"/>
    <property type="molecule type" value="Genomic_DNA"/>
</dbReference>
<keyword evidence="7 8" id="KW-0349">Heme</keyword>
<dbReference type="Pfam" id="PF00067">
    <property type="entry name" value="p450"/>
    <property type="match status" value="1"/>
</dbReference>
<dbReference type="GO" id="GO:0020037">
    <property type="term" value="F:heme binding"/>
    <property type="evidence" value="ECO:0007669"/>
    <property type="project" value="InterPro"/>
</dbReference>
<dbReference type="GO" id="GO:0004497">
    <property type="term" value="F:monooxygenase activity"/>
    <property type="evidence" value="ECO:0007669"/>
    <property type="project" value="UniProtKB-KW"/>
</dbReference>
<dbReference type="GO" id="GO:0005506">
    <property type="term" value="F:iron ion binding"/>
    <property type="evidence" value="ECO:0007669"/>
    <property type="project" value="InterPro"/>
</dbReference>
<accession>A0A8H5M3H4</accession>
<gene>
    <name evidence="9" type="ORF">D9615_006497</name>
</gene>
<dbReference type="SUPFAM" id="SSF48264">
    <property type="entry name" value="Cytochrome P450"/>
    <property type="match status" value="1"/>
</dbReference>
<dbReference type="AlphaFoldDB" id="A0A8H5M3H4"/>
<reference evidence="9 10" key="1">
    <citation type="journal article" date="2020" name="ISME J.">
        <title>Uncovering the hidden diversity of litter-decomposition mechanisms in mushroom-forming fungi.</title>
        <authorList>
            <person name="Floudas D."/>
            <person name="Bentzer J."/>
            <person name="Ahren D."/>
            <person name="Johansson T."/>
            <person name="Persson P."/>
            <person name="Tunlid A."/>
        </authorList>
    </citation>
    <scope>NUCLEOTIDE SEQUENCE [LARGE SCALE GENOMIC DNA]</scope>
    <source>
        <strain evidence="9 10">CBS 661.87</strain>
    </source>
</reference>
<evidence type="ECO:0000256" key="3">
    <source>
        <dbReference type="ARBA" id="ARBA00010617"/>
    </source>
</evidence>
<evidence type="ECO:0000256" key="7">
    <source>
        <dbReference type="PIRSR" id="PIRSR602401-1"/>
    </source>
</evidence>
<dbReference type="PROSITE" id="PS00086">
    <property type="entry name" value="CYTOCHROME_P450"/>
    <property type="match status" value="1"/>
</dbReference>
<evidence type="ECO:0000256" key="5">
    <source>
        <dbReference type="ARBA" id="ARBA00023002"/>
    </source>
</evidence>
<feature type="binding site" description="axial binding residue" evidence="7">
    <location>
        <position position="381"/>
    </location>
    <ligand>
        <name>heme</name>
        <dbReference type="ChEBI" id="CHEBI:30413"/>
    </ligand>
    <ligandPart>
        <name>Fe</name>
        <dbReference type="ChEBI" id="CHEBI:18248"/>
    </ligandPart>
</feature>
<dbReference type="Gene3D" id="1.10.630.10">
    <property type="entry name" value="Cytochrome P450"/>
    <property type="match status" value="1"/>
</dbReference>
<evidence type="ECO:0000256" key="8">
    <source>
        <dbReference type="RuleBase" id="RU000461"/>
    </source>
</evidence>
<dbReference type="InterPro" id="IPR017972">
    <property type="entry name" value="Cyt_P450_CS"/>
</dbReference>
<name>A0A8H5M3H4_9AGAR</name>
<comment type="similarity">
    <text evidence="3 8">Belongs to the cytochrome P450 family.</text>
</comment>
<comment type="cofactor">
    <cofactor evidence="1 7">
        <name>heme</name>
        <dbReference type="ChEBI" id="CHEBI:30413"/>
    </cofactor>
</comment>
<evidence type="ECO:0000256" key="4">
    <source>
        <dbReference type="ARBA" id="ARBA00022723"/>
    </source>
</evidence>
<organism evidence="9 10">
    <name type="scientific">Tricholomella constricta</name>
    <dbReference type="NCBI Taxonomy" id="117010"/>
    <lineage>
        <taxon>Eukaryota</taxon>
        <taxon>Fungi</taxon>
        <taxon>Dikarya</taxon>
        <taxon>Basidiomycota</taxon>
        <taxon>Agaricomycotina</taxon>
        <taxon>Agaricomycetes</taxon>
        <taxon>Agaricomycetidae</taxon>
        <taxon>Agaricales</taxon>
        <taxon>Tricholomatineae</taxon>
        <taxon>Lyophyllaceae</taxon>
        <taxon>Tricholomella</taxon>
    </lineage>
</organism>
<dbReference type="GO" id="GO:0016705">
    <property type="term" value="F:oxidoreductase activity, acting on paired donors, with incorporation or reduction of molecular oxygen"/>
    <property type="evidence" value="ECO:0007669"/>
    <property type="project" value="InterPro"/>
</dbReference>
<sequence length="438" mass="49478">MLMHEHLGPVVRVAPDELHFSDPRAYGDIYGMGTKFTKQPHLYSCFATDLSVFSLTDPHEATQRRNLIGPFFSRKAILNLENVVQTQVDNLISRLLEYKSTEAANLDFAFRATSLDVITTYCFGLKGNLTTSKGFQNDVLLAMDATLPMIWIFKYFPHLKHFLLSVPEWTAAYLKPGTTGILEQRQQMGAQIDKLLKDPSSLEEIEHETIYHHLLNPQPENQRMPPISRTWLLDEGLYMRFAGSDTVGNVCTVGTYHVLTNPWVHSTLAKELQEAWPELDSAMGYEGLEKLPFLTAVIKESLRMAHGVVTPLPRIVGPTDAEIAGMTVPAGTTVSMGASIVHRISDIFPDPFVFSPERWLQEDSHELERYLVAFSKGPRSCLGINLAWCELYLIFGNVFRKLALDAKDASIENVSFREYFVPIRRGKHLEAYVKARDS</sequence>
<protein>
    <recommendedName>
        <fullName evidence="11">Cytochrome P450</fullName>
    </recommendedName>
</protein>
<evidence type="ECO:0000256" key="6">
    <source>
        <dbReference type="ARBA" id="ARBA00023004"/>
    </source>
</evidence>
<evidence type="ECO:0008006" key="11">
    <source>
        <dbReference type="Google" id="ProtNLM"/>
    </source>
</evidence>
<dbReference type="InterPro" id="IPR002401">
    <property type="entry name" value="Cyt_P450_E_grp-I"/>
</dbReference>
<dbReference type="InterPro" id="IPR001128">
    <property type="entry name" value="Cyt_P450"/>
</dbReference>
<keyword evidence="10" id="KW-1185">Reference proteome</keyword>
<evidence type="ECO:0000256" key="2">
    <source>
        <dbReference type="ARBA" id="ARBA00005179"/>
    </source>
</evidence>
<keyword evidence="6 7" id="KW-0408">Iron</keyword>
<dbReference type="InterPro" id="IPR036396">
    <property type="entry name" value="Cyt_P450_sf"/>
</dbReference>
<dbReference type="PANTHER" id="PTHR24305:SF157">
    <property type="entry name" value="N-ACETYLTRYPTOPHAN 6-HYDROXYLASE IVOC-RELATED"/>
    <property type="match status" value="1"/>
</dbReference>
<keyword evidence="5 8" id="KW-0560">Oxidoreductase</keyword>
<dbReference type="InterPro" id="IPR050121">
    <property type="entry name" value="Cytochrome_P450_monoxygenase"/>
</dbReference>
<dbReference type="PRINTS" id="PR00385">
    <property type="entry name" value="P450"/>
</dbReference>
<evidence type="ECO:0000313" key="10">
    <source>
        <dbReference type="Proteomes" id="UP000565441"/>
    </source>
</evidence>
<dbReference type="Proteomes" id="UP000565441">
    <property type="component" value="Unassembled WGS sequence"/>
</dbReference>
<dbReference type="OrthoDB" id="1470350at2759"/>
<dbReference type="PANTHER" id="PTHR24305">
    <property type="entry name" value="CYTOCHROME P450"/>
    <property type="match status" value="1"/>
</dbReference>
<comment type="pathway">
    <text evidence="2">Secondary metabolite biosynthesis.</text>
</comment>
<dbReference type="CDD" id="cd11062">
    <property type="entry name" value="CYP58-like"/>
    <property type="match status" value="1"/>
</dbReference>
<dbReference type="PRINTS" id="PR00463">
    <property type="entry name" value="EP450I"/>
</dbReference>
<keyword evidence="4 7" id="KW-0479">Metal-binding</keyword>
<keyword evidence="8" id="KW-0503">Monooxygenase</keyword>
<evidence type="ECO:0000256" key="1">
    <source>
        <dbReference type="ARBA" id="ARBA00001971"/>
    </source>
</evidence>
<comment type="caution">
    <text evidence="9">The sequence shown here is derived from an EMBL/GenBank/DDBJ whole genome shotgun (WGS) entry which is preliminary data.</text>
</comment>